<dbReference type="VEuPathDB" id="FungiDB:VP01_1682g3"/>
<keyword evidence="1" id="KW-0812">Transmembrane</keyword>
<name>A0A0L6VHT3_9BASI</name>
<dbReference type="Proteomes" id="UP000037035">
    <property type="component" value="Unassembled WGS sequence"/>
</dbReference>
<protein>
    <submittedName>
        <fullName evidence="2">Uncharacterized protein</fullName>
    </submittedName>
</protein>
<evidence type="ECO:0000256" key="1">
    <source>
        <dbReference type="SAM" id="Phobius"/>
    </source>
</evidence>
<reference evidence="2 3" key="1">
    <citation type="submission" date="2015-08" db="EMBL/GenBank/DDBJ databases">
        <title>Next Generation Sequencing and Analysis of the Genome of Puccinia sorghi L Schw, the Causal Agent of Maize Common Rust.</title>
        <authorList>
            <person name="Rochi L."/>
            <person name="Burguener G."/>
            <person name="Darino M."/>
            <person name="Turjanski A."/>
            <person name="Kreff E."/>
            <person name="Dieguez M.J."/>
            <person name="Sacco F."/>
        </authorList>
    </citation>
    <scope>NUCLEOTIDE SEQUENCE [LARGE SCALE GENOMIC DNA]</scope>
    <source>
        <strain evidence="2 3">RO10H11247</strain>
    </source>
</reference>
<evidence type="ECO:0000313" key="2">
    <source>
        <dbReference type="EMBL" id="KNZ59675.1"/>
    </source>
</evidence>
<gene>
    <name evidence="2" type="ORF">VP01_1682g3</name>
</gene>
<keyword evidence="1" id="KW-0472">Membrane</keyword>
<feature type="transmembrane region" description="Helical" evidence="1">
    <location>
        <begin position="705"/>
        <end position="735"/>
    </location>
</feature>
<feature type="transmembrane region" description="Helical" evidence="1">
    <location>
        <begin position="301"/>
        <end position="319"/>
    </location>
</feature>
<keyword evidence="3" id="KW-1185">Reference proteome</keyword>
<organism evidence="2 3">
    <name type="scientific">Puccinia sorghi</name>
    <dbReference type="NCBI Taxonomy" id="27349"/>
    <lineage>
        <taxon>Eukaryota</taxon>
        <taxon>Fungi</taxon>
        <taxon>Dikarya</taxon>
        <taxon>Basidiomycota</taxon>
        <taxon>Pucciniomycotina</taxon>
        <taxon>Pucciniomycetes</taxon>
        <taxon>Pucciniales</taxon>
        <taxon>Pucciniaceae</taxon>
        <taxon>Puccinia</taxon>
    </lineage>
</organism>
<proteinExistence type="predicted"/>
<accession>A0A0L6VHT3</accession>
<feature type="transmembrane region" description="Helical" evidence="1">
    <location>
        <begin position="339"/>
        <end position="360"/>
    </location>
</feature>
<evidence type="ECO:0000313" key="3">
    <source>
        <dbReference type="Proteomes" id="UP000037035"/>
    </source>
</evidence>
<dbReference type="EMBL" id="LAVV01006484">
    <property type="protein sequence ID" value="KNZ59675.1"/>
    <property type="molecule type" value="Genomic_DNA"/>
</dbReference>
<sequence length="802" mass="93244">MYQGCLPNMHFKNSSLKEFFPTQFIKGGWSRELKWCRSFQESHYLSPVACKSLIACSTFINQKMDFHIMCKPDNLPKFLLAEYILGVLGCSYTTVKLFFSYPSLNFVKISLNKSHGTVGESMHVSKGGKIQVTGAERYSEMLQGIVFEVWGISRNFVSILALLLNYKKCGLFSCLYFLRGMAVMGLSDPVENLSWDYLTTFGKHSFRYLTGCFSWITLVPKGFDTIMIKQKKRSQRAHELLLNLVLGLLEINNRLVSFCKAPPFFASLSGLDMFLLGGIKYDQIYHYVIDGKFFVILSNSYRGTLYILFQSIVTVLFILSKRMCGINISFILYVKENKLLYSIMIKYIYGSIIIFLYYIFMLCCITLNSTQVVQINHKNKIPEKLSRKRRDKEKRREDEKLFFGEQDETKDKEQNNLIDLRRTEGLNFDLEDQMNQHKIELKFNLNVTFHYNSKNTLTNPLQVIHTGLIKPTFNTLTTKHMEILLQWYMPGKCHKCYPGEKSKQIFIFSFFDIFERCVFQCRNELELSQSTIGPPGFLKLCKYYMEGIKIFLGWGGDIMVRLKMLKMICCLNWRGRFIVEKRKGRCKQVYIWGEERIQFLEDCSEIFLIKLRNLILHQTEISVLCFTQLPISTASSMLSHFPQQIHFSITLSHVKLLLLFNSLTQRLNSIGEKTNKTNNGFLLSSAEFFFILISPVSSFIPLSSFISYCILVVNLFISSLLFYNFSLCLTLLFYLSGVSKFIQSEFPEFWKINFLKFRQVTCTQLCVPVIQLHPPKPLYIISNINQFSLYGLLCGRIIDIQE</sequence>
<keyword evidence="1" id="KW-1133">Transmembrane helix</keyword>
<dbReference type="AlphaFoldDB" id="A0A0L6VHT3"/>
<comment type="caution">
    <text evidence="2">The sequence shown here is derived from an EMBL/GenBank/DDBJ whole genome shotgun (WGS) entry which is preliminary data.</text>
</comment>